<gene>
    <name evidence="3" type="ORF">ZIOFF_075475</name>
</gene>
<keyword evidence="2" id="KW-0472">Membrane</keyword>
<sequence>MALPLKGIPAASASADEGGDLCSVLPSKDRLLLRDFLMKRYLFLDYEENFDRPEHPSLWVVTSLQEPIKSNGTRNPNIIGELDFGYEMTTLFRCNLEFLPQASWRRVGSSLLFDLCMKGNVVKRLGLLFAALYLKQCSVHLQRYYGGDEREVSDPPVFVSLSRTGIPTIIPIHHRHIIAGKGERGDRLVASFARDLRILHSKEGVFSPGILWVKRVLWPLDYSYNTRMVNKDLTFYETNVGQIFDELATAFGGFETSVFSIPYMIGECGFDPAFLVMGPFNKKVPYIVWLHVLLMVAWHLWLAAWIVGWGHTPFTRYALFGDDIVIADRAVADKYRKLLGLLDVSISESKSLCSKSGALEFAKQFWVDQVRKNLTPLSAKAVLFSYYTDRSLPGRGQPLNPYLKGIIVEEVRRCCQPKQLELVPSDILWSEGKQDNLEYTFSLCQSTRKVSLASIPLALSLLMSGIRAWATLLCTYEMGFFLMAIEDESPSPHPAAPDGHQSALKYYTCRPKTKTKAAPSADLPSSSPQPSLPPDHSAPLPSEREDVFIEIGVDTPELQKKCFSLFQEELDRHLDLLPRCRERNPDEAVLSFIDSLGEELEDELKSPDGGCMHSRYMFLRGLRCRQQECMTAAKNSMMPGGSGADNRRVRGITVDKVFEFSPIENRCQQAKKFSLGDSLLPEHSRKKVKGLRLECQSLVLGRAYLPTETRWILIDLYERKAKWARRIPQLHFRLSRTSVLRQAGLRVETEGKEGVEADDFTKRCLGLIPKVNHTSKAVGDIGFYKKHSRSILTRQGLTGYGKLGQWERGGLWLQGGVLAKQEMGAYKQGLLDKFTSSPLEVKVETNCTHGLVDFARQAFPHETDFLAAAFLRSFEIRNNRMVLAIVRSDPKSGCFDVNVTLYREFLPKKRSDEERCCSGFSILTATSAPYSIE</sequence>
<evidence type="ECO:0008006" key="5">
    <source>
        <dbReference type="Google" id="ProtNLM"/>
    </source>
</evidence>
<dbReference type="InterPro" id="IPR008686">
    <property type="entry name" value="RNA_pol_mitovir"/>
</dbReference>
<evidence type="ECO:0000313" key="4">
    <source>
        <dbReference type="Proteomes" id="UP000734854"/>
    </source>
</evidence>
<proteinExistence type="predicted"/>
<name>A0A8J5ERG3_ZINOF</name>
<feature type="region of interest" description="Disordered" evidence="1">
    <location>
        <begin position="515"/>
        <end position="541"/>
    </location>
</feature>
<protein>
    <recommendedName>
        <fullName evidence="5">RNA-dependent RNA polymerase</fullName>
    </recommendedName>
</protein>
<accession>A0A8J5ERG3</accession>
<dbReference type="Proteomes" id="UP000734854">
    <property type="component" value="Unassembled WGS sequence"/>
</dbReference>
<dbReference type="AlphaFoldDB" id="A0A8J5ERG3"/>
<evidence type="ECO:0000256" key="2">
    <source>
        <dbReference type="SAM" id="Phobius"/>
    </source>
</evidence>
<dbReference type="PANTHER" id="PTHR34456:SF13">
    <property type="entry name" value="REVERSE TRANSCRIPTASE DOMAIN-CONTAINING PROTEIN"/>
    <property type="match status" value="1"/>
</dbReference>
<dbReference type="Pfam" id="PF05919">
    <property type="entry name" value="Mitovir_RNA_pol"/>
    <property type="match status" value="1"/>
</dbReference>
<keyword evidence="2" id="KW-1133">Transmembrane helix</keyword>
<evidence type="ECO:0000256" key="1">
    <source>
        <dbReference type="SAM" id="MobiDB-lite"/>
    </source>
</evidence>
<keyword evidence="4" id="KW-1185">Reference proteome</keyword>
<feature type="transmembrane region" description="Helical" evidence="2">
    <location>
        <begin position="286"/>
        <end position="307"/>
    </location>
</feature>
<comment type="caution">
    <text evidence="3">The sequence shown here is derived from an EMBL/GenBank/DDBJ whole genome shotgun (WGS) entry which is preliminary data.</text>
</comment>
<organism evidence="3 4">
    <name type="scientific">Zingiber officinale</name>
    <name type="common">Ginger</name>
    <name type="synonym">Amomum zingiber</name>
    <dbReference type="NCBI Taxonomy" id="94328"/>
    <lineage>
        <taxon>Eukaryota</taxon>
        <taxon>Viridiplantae</taxon>
        <taxon>Streptophyta</taxon>
        <taxon>Embryophyta</taxon>
        <taxon>Tracheophyta</taxon>
        <taxon>Spermatophyta</taxon>
        <taxon>Magnoliopsida</taxon>
        <taxon>Liliopsida</taxon>
        <taxon>Zingiberales</taxon>
        <taxon>Zingiberaceae</taxon>
        <taxon>Zingiber</taxon>
    </lineage>
</organism>
<evidence type="ECO:0000313" key="3">
    <source>
        <dbReference type="EMBL" id="KAG6466676.1"/>
    </source>
</evidence>
<feature type="compositionally biased region" description="Low complexity" evidence="1">
    <location>
        <begin position="518"/>
        <end position="537"/>
    </location>
</feature>
<dbReference type="EMBL" id="JACMSC010000134">
    <property type="protein sequence ID" value="KAG6466676.1"/>
    <property type="molecule type" value="Genomic_DNA"/>
</dbReference>
<feature type="transmembrane region" description="Helical" evidence="2">
    <location>
        <begin position="450"/>
        <end position="470"/>
    </location>
</feature>
<dbReference type="PANTHER" id="PTHR34456">
    <property type="entry name" value="MITOVIRUS RNA-DEPENDENT RNA POLYMERASE"/>
    <property type="match status" value="1"/>
</dbReference>
<reference evidence="3 4" key="1">
    <citation type="submission" date="2020-08" db="EMBL/GenBank/DDBJ databases">
        <title>Plant Genome Project.</title>
        <authorList>
            <person name="Zhang R.-G."/>
        </authorList>
    </citation>
    <scope>NUCLEOTIDE SEQUENCE [LARGE SCALE GENOMIC DNA]</scope>
    <source>
        <tissue evidence="3">Rhizome</tissue>
    </source>
</reference>
<keyword evidence="2" id="KW-0812">Transmembrane</keyword>